<dbReference type="GO" id="GO:0022857">
    <property type="term" value="F:transmembrane transporter activity"/>
    <property type="evidence" value="ECO:0007669"/>
    <property type="project" value="InterPro"/>
</dbReference>
<dbReference type="GO" id="GO:1990961">
    <property type="term" value="P:xenobiotic detoxification by transmembrane export across the plasma membrane"/>
    <property type="evidence" value="ECO:0007669"/>
    <property type="project" value="UniProtKB-ARBA"/>
</dbReference>
<keyword evidence="6 10" id="KW-0472">Membrane</keyword>
<dbReference type="InterPro" id="IPR037185">
    <property type="entry name" value="EmrE-like"/>
</dbReference>
<evidence type="ECO:0000256" key="10">
    <source>
        <dbReference type="SAM" id="Phobius"/>
    </source>
</evidence>
<dbReference type="AlphaFoldDB" id="A0A178YPE0"/>
<evidence type="ECO:0000256" key="9">
    <source>
        <dbReference type="RuleBase" id="RU003942"/>
    </source>
</evidence>
<feature type="transmembrane region" description="Helical" evidence="10">
    <location>
        <begin position="84"/>
        <end position="103"/>
    </location>
</feature>
<accession>A0A178YPE0</accession>
<dbReference type="PANTHER" id="PTHR30561:SF0">
    <property type="entry name" value="GUANIDINIUM EXPORTER"/>
    <property type="match status" value="1"/>
</dbReference>
<comment type="subcellular location">
    <subcellularLocation>
        <location evidence="1 9">Cell membrane</location>
        <topology evidence="1 9">Multi-pass membrane protein</topology>
    </subcellularLocation>
</comment>
<dbReference type="PANTHER" id="PTHR30561">
    <property type="entry name" value="SMR FAMILY PROTON-DEPENDENT DRUG EFFLUX TRANSPORTER SUGE"/>
    <property type="match status" value="1"/>
</dbReference>
<dbReference type="Pfam" id="PF00893">
    <property type="entry name" value="Multi_Drug_Res"/>
    <property type="match status" value="1"/>
</dbReference>
<evidence type="ECO:0000313" key="11">
    <source>
        <dbReference type="EMBL" id="OAP49369.1"/>
    </source>
</evidence>
<organism evidence="11 12">
    <name type="scientific">Sinorhizobium saheli</name>
    <dbReference type="NCBI Taxonomy" id="36856"/>
    <lineage>
        <taxon>Bacteria</taxon>
        <taxon>Pseudomonadati</taxon>
        <taxon>Pseudomonadota</taxon>
        <taxon>Alphaproteobacteria</taxon>
        <taxon>Hyphomicrobiales</taxon>
        <taxon>Rhizobiaceae</taxon>
        <taxon>Sinorhizobium/Ensifer group</taxon>
        <taxon>Sinorhizobium</taxon>
    </lineage>
</organism>
<keyword evidence="4 9" id="KW-0812">Transmembrane</keyword>
<dbReference type="Gene3D" id="1.10.3730.20">
    <property type="match status" value="1"/>
</dbReference>
<evidence type="ECO:0000256" key="5">
    <source>
        <dbReference type="ARBA" id="ARBA00022989"/>
    </source>
</evidence>
<sequence>MAWMVLLAASAVEIAMGLALKYADGWTRPIPSALGVAAALGSVYLLTIAMRDLPAGTAYAAWTGIGAVGITVLGMILFGDPVSWLRLACIAMIIIAVAGLRYLEA</sequence>
<evidence type="ECO:0000256" key="2">
    <source>
        <dbReference type="ARBA" id="ARBA00022448"/>
    </source>
</evidence>
<dbReference type="OrthoDB" id="9808638at2"/>
<reference evidence="11 12" key="1">
    <citation type="submission" date="2015-11" db="EMBL/GenBank/DDBJ databases">
        <title>Ensifer anhuiense sp. nov., an effective nitrogen fixation bacterium with Glycine soja.</title>
        <authorList>
            <person name="Yan H."/>
            <person name="Chen W."/>
        </authorList>
    </citation>
    <scope>NUCLEOTIDE SEQUENCE [LARGE SCALE GENOMIC DNA]</scope>
    <source>
        <strain evidence="11 12">LMG 7837</strain>
    </source>
</reference>
<feature type="transmembrane region" description="Helical" evidence="10">
    <location>
        <begin position="29"/>
        <end position="47"/>
    </location>
</feature>
<protein>
    <recommendedName>
        <fullName evidence="8">Guanidinium exporter</fullName>
    </recommendedName>
</protein>
<dbReference type="GO" id="GO:0005886">
    <property type="term" value="C:plasma membrane"/>
    <property type="evidence" value="ECO:0007669"/>
    <property type="project" value="UniProtKB-SubCell"/>
</dbReference>
<comment type="similarity">
    <text evidence="7">Belongs to the drug/metabolite transporter (DMT) superfamily. Small multidrug resistance (SMR) (TC 2.A.7.1) family. Gdx/SugE subfamily.</text>
</comment>
<dbReference type="InterPro" id="IPR045324">
    <property type="entry name" value="Small_multidrug_res"/>
</dbReference>
<proteinExistence type="inferred from homology"/>
<keyword evidence="12" id="KW-1185">Reference proteome</keyword>
<comment type="caution">
    <text evidence="11">The sequence shown here is derived from an EMBL/GenBank/DDBJ whole genome shotgun (WGS) entry which is preliminary data.</text>
</comment>
<evidence type="ECO:0000256" key="6">
    <source>
        <dbReference type="ARBA" id="ARBA00023136"/>
    </source>
</evidence>
<dbReference type="RefSeq" id="WP_066869377.1">
    <property type="nucleotide sequence ID" value="NZ_LNQB01000055.1"/>
</dbReference>
<keyword evidence="3" id="KW-1003">Cell membrane</keyword>
<evidence type="ECO:0000256" key="4">
    <source>
        <dbReference type="ARBA" id="ARBA00022692"/>
    </source>
</evidence>
<feature type="transmembrane region" description="Helical" evidence="10">
    <location>
        <begin position="59"/>
        <end position="78"/>
    </location>
</feature>
<gene>
    <name evidence="11" type="ORF">ATB98_20260</name>
</gene>
<evidence type="ECO:0000313" key="12">
    <source>
        <dbReference type="Proteomes" id="UP000078507"/>
    </source>
</evidence>
<dbReference type="FunFam" id="1.10.3730.20:FF:000001">
    <property type="entry name" value="Quaternary ammonium compound resistance transporter SugE"/>
    <property type="match status" value="1"/>
</dbReference>
<dbReference type="Proteomes" id="UP000078507">
    <property type="component" value="Unassembled WGS sequence"/>
</dbReference>
<dbReference type="SUPFAM" id="SSF103481">
    <property type="entry name" value="Multidrug resistance efflux transporter EmrE"/>
    <property type="match status" value="1"/>
</dbReference>
<keyword evidence="2" id="KW-0813">Transport</keyword>
<dbReference type="EMBL" id="LNQB01000055">
    <property type="protein sequence ID" value="OAP49369.1"/>
    <property type="molecule type" value="Genomic_DNA"/>
</dbReference>
<dbReference type="InterPro" id="IPR000390">
    <property type="entry name" value="Small_drug/metabolite_transptr"/>
</dbReference>
<evidence type="ECO:0000256" key="7">
    <source>
        <dbReference type="ARBA" id="ARBA00038151"/>
    </source>
</evidence>
<name>A0A178YPE0_SINSA</name>
<evidence type="ECO:0000256" key="1">
    <source>
        <dbReference type="ARBA" id="ARBA00004651"/>
    </source>
</evidence>
<keyword evidence="5 10" id="KW-1133">Transmembrane helix</keyword>
<evidence type="ECO:0000256" key="3">
    <source>
        <dbReference type="ARBA" id="ARBA00022475"/>
    </source>
</evidence>
<evidence type="ECO:0000256" key="8">
    <source>
        <dbReference type="ARBA" id="ARBA00039168"/>
    </source>
</evidence>